<feature type="transmembrane region" description="Helical" evidence="9">
    <location>
        <begin position="130"/>
        <end position="153"/>
    </location>
</feature>
<accession>A0ABY0IRW2</accession>
<feature type="transmembrane region" description="Helical" evidence="9">
    <location>
        <begin position="30"/>
        <end position="52"/>
    </location>
</feature>
<keyword evidence="5 9" id="KW-0812">Transmembrane</keyword>
<evidence type="ECO:0000259" key="10">
    <source>
        <dbReference type="PROSITE" id="PS50263"/>
    </source>
</evidence>
<comment type="subcellular location">
    <subcellularLocation>
        <location evidence="1 9">Cell membrane</location>
        <topology evidence="1 9">Multi-pass membrane protein</topology>
    </subcellularLocation>
</comment>
<evidence type="ECO:0000313" key="12">
    <source>
        <dbReference type="Proteomes" id="UP000292136"/>
    </source>
</evidence>
<keyword evidence="8 9" id="KW-0012">Acyltransferase</keyword>
<dbReference type="CDD" id="cd07571">
    <property type="entry name" value="ALP_N-acyl_transferase"/>
    <property type="match status" value="1"/>
</dbReference>
<comment type="similarity">
    <text evidence="2 9">Belongs to the CN hydrolase family. Apolipoprotein N-acyltransferase subfamily.</text>
</comment>
<feature type="transmembrane region" description="Helical" evidence="9">
    <location>
        <begin position="481"/>
        <end position="499"/>
    </location>
</feature>
<evidence type="ECO:0000256" key="1">
    <source>
        <dbReference type="ARBA" id="ARBA00004651"/>
    </source>
</evidence>
<evidence type="ECO:0000256" key="4">
    <source>
        <dbReference type="ARBA" id="ARBA00022679"/>
    </source>
</evidence>
<dbReference type="Gene3D" id="3.60.110.10">
    <property type="entry name" value="Carbon-nitrogen hydrolase"/>
    <property type="match status" value="1"/>
</dbReference>
<dbReference type="EC" id="2.3.1.269" evidence="9"/>
<dbReference type="Pfam" id="PF20154">
    <property type="entry name" value="LNT_N"/>
    <property type="match status" value="1"/>
</dbReference>
<evidence type="ECO:0000256" key="5">
    <source>
        <dbReference type="ARBA" id="ARBA00022692"/>
    </source>
</evidence>
<evidence type="ECO:0000256" key="8">
    <source>
        <dbReference type="ARBA" id="ARBA00023315"/>
    </source>
</evidence>
<dbReference type="NCBIfam" id="TIGR00546">
    <property type="entry name" value="lnt"/>
    <property type="match status" value="1"/>
</dbReference>
<dbReference type="PANTHER" id="PTHR38686:SF1">
    <property type="entry name" value="APOLIPOPROTEIN N-ACYLTRANSFERASE"/>
    <property type="match status" value="1"/>
</dbReference>
<protein>
    <recommendedName>
        <fullName evidence="9">Apolipoprotein N-acyltransferase</fullName>
        <shortName evidence="9">ALP N-acyltransferase</shortName>
        <ecNumber evidence="9">2.3.1.269</ecNumber>
    </recommendedName>
</protein>
<dbReference type="PROSITE" id="PS50263">
    <property type="entry name" value="CN_HYDROLASE"/>
    <property type="match status" value="1"/>
</dbReference>
<feature type="transmembrane region" description="Helical" evidence="9">
    <location>
        <begin position="201"/>
        <end position="221"/>
    </location>
</feature>
<keyword evidence="12" id="KW-1185">Reference proteome</keyword>
<dbReference type="Pfam" id="PF00795">
    <property type="entry name" value="CN_hydrolase"/>
    <property type="match status" value="1"/>
</dbReference>
<dbReference type="PANTHER" id="PTHR38686">
    <property type="entry name" value="APOLIPOPROTEIN N-ACYLTRANSFERASE"/>
    <property type="match status" value="1"/>
</dbReference>
<evidence type="ECO:0000256" key="2">
    <source>
        <dbReference type="ARBA" id="ARBA00010065"/>
    </source>
</evidence>
<proteinExistence type="inferred from homology"/>
<feature type="domain" description="CN hydrolase" evidence="10">
    <location>
        <begin position="232"/>
        <end position="470"/>
    </location>
</feature>
<dbReference type="HAMAP" id="MF_01148">
    <property type="entry name" value="Lnt"/>
    <property type="match status" value="1"/>
</dbReference>
<evidence type="ECO:0000256" key="3">
    <source>
        <dbReference type="ARBA" id="ARBA00022475"/>
    </source>
</evidence>
<dbReference type="InterPro" id="IPR045378">
    <property type="entry name" value="LNT_N"/>
</dbReference>
<feature type="transmembrane region" description="Helical" evidence="9">
    <location>
        <begin position="64"/>
        <end position="83"/>
    </location>
</feature>
<dbReference type="InterPro" id="IPR036526">
    <property type="entry name" value="C-N_Hydrolase_sf"/>
</dbReference>
<comment type="catalytic activity">
    <reaction evidence="9">
        <text>N-terminal S-1,2-diacyl-sn-glyceryl-L-cysteinyl-[lipoprotein] + a glycerophospholipid = N-acyl-S-1,2-diacyl-sn-glyceryl-L-cysteinyl-[lipoprotein] + a 2-acyl-sn-glycero-3-phospholipid + H(+)</text>
        <dbReference type="Rhea" id="RHEA:48228"/>
        <dbReference type="Rhea" id="RHEA-COMP:14681"/>
        <dbReference type="Rhea" id="RHEA-COMP:14684"/>
        <dbReference type="ChEBI" id="CHEBI:15378"/>
        <dbReference type="ChEBI" id="CHEBI:136912"/>
        <dbReference type="ChEBI" id="CHEBI:140656"/>
        <dbReference type="ChEBI" id="CHEBI:140657"/>
        <dbReference type="ChEBI" id="CHEBI:140660"/>
        <dbReference type="EC" id="2.3.1.269"/>
    </reaction>
</comment>
<name>A0ABY0IRW2_9RHOO</name>
<dbReference type="SUPFAM" id="SSF56317">
    <property type="entry name" value="Carbon-nitrogen hydrolase"/>
    <property type="match status" value="1"/>
</dbReference>
<evidence type="ECO:0000256" key="9">
    <source>
        <dbReference type="HAMAP-Rule" id="MF_01148"/>
    </source>
</evidence>
<organism evidence="11 12">
    <name type="scientific">Azospira oryzae</name>
    <dbReference type="NCBI Taxonomy" id="146939"/>
    <lineage>
        <taxon>Bacteria</taxon>
        <taxon>Pseudomonadati</taxon>
        <taxon>Pseudomonadota</taxon>
        <taxon>Betaproteobacteria</taxon>
        <taxon>Rhodocyclales</taxon>
        <taxon>Rhodocyclaceae</taxon>
        <taxon>Azospira</taxon>
    </lineage>
</organism>
<dbReference type="InterPro" id="IPR004563">
    <property type="entry name" value="Apolipo_AcylTrfase"/>
</dbReference>
<keyword evidence="6 9" id="KW-1133">Transmembrane helix</keyword>
<dbReference type="RefSeq" id="WP_130459403.1">
    <property type="nucleotide sequence ID" value="NZ_SHKM01000002.1"/>
</dbReference>
<reference evidence="11 12" key="1">
    <citation type="submission" date="2019-02" db="EMBL/GenBank/DDBJ databases">
        <title>Genomic Encyclopedia of Type Strains, Phase IV (KMG-IV): sequencing the most valuable type-strain genomes for metagenomic binning, comparative biology and taxonomic classification.</title>
        <authorList>
            <person name="Goeker M."/>
        </authorList>
    </citation>
    <scope>NUCLEOTIDE SEQUENCE [LARGE SCALE GENOMIC DNA]</scope>
    <source>
        <strain evidence="11 12">DSM 21223</strain>
    </source>
</reference>
<evidence type="ECO:0000256" key="6">
    <source>
        <dbReference type="ARBA" id="ARBA00022989"/>
    </source>
</evidence>
<keyword evidence="3 9" id="KW-1003">Cell membrane</keyword>
<sequence>MGIAAFLSVVRSDGRARLLAAGAGLLGVGAFAPFTVFWLAWLSWGALFLLVSRAPSPRAAAWRGFAFGLAQFLGGVSWVYVSLHDVGGMPLPVAALATLALCAYMALYPMAAAWSARRLDFSDKVSWRSACLFAASWVLAEWARGWVLTGFPWLALGYSQSPPSPLAGLAPLLGVYGVSLASALLGAWGALAVVGRQRLPGLLVLLLLGLGAGLGLVQWTAPVGEPLRVALLQGNIPQDLKWEPERFLDSLTTYVGLARDNPADLTVLPETAVPALYDQLPPEFIADLKALAARRGGDLLLGVPVADESSGERRYYNSAIGFGASPQQSYSKAHLVPFGEFVPPGFRWFLDLMHMPMSDFSSGGGRQPTLALAGQQIAPNICYEDVFGGEIIHALPRATLLVNLSNTAWFGHSLAQPQHLQIAQLRALETGRPMLRATNTGMTAVVAPDGRVQAVLPPFTRGALVAEVRGYQGLTPFARTGNTVALFLATLLLAAGALARRRETQ</sequence>
<evidence type="ECO:0000256" key="7">
    <source>
        <dbReference type="ARBA" id="ARBA00023136"/>
    </source>
</evidence>
<evidence type="ECO:0000313" key="11">
    <source>
        <dbReference type="EMBL" id="RZT76102.1"/>
    </source>
</evidence>
<dbReference type="EMBL" id="SHKM01000002">
    <property type="protein sequence ID" value="RZT76102.1"/>
    <property type="molecule type" value="Genomic_DNA"/>
</dbReference>
<feature type="transmembrane region" description="Helical" evidence="9">
    <location>
        <begin position="173"/>
        <end position="194"/>
    </location>
</feature>
<comment type="function">
    <text evidence="9">Catalyzes the phospholipid dependent N-acylation of the N-terminal cysteine of apolipoprotein, the last step in lipoprotein maturation.</text>
</comment>
<keyword evidence="4 9" id="KW-0808">Transferase</keyword>
<gene>
    <name evidence="9" type="primary">lnt</name>
    <name evidence="11" type="ORF">EV678_1973</name>
</gene>
<comment type="pathway">
    <text evidence="9">Protein modification; lipoprotein biosynthesis (N-acyl transfer).</text>
</comment>
<feature type="transmembrane region" description="Helical" evidence="9">
    <location>
        <begin position="89"/>
        <end position="109"/>
    </location>
</feature>
<keyword evidence="7 9" id="KW-0472">Membrane</keyword>
<dbReference type="InterPro" id="IPR003010">
    <property type="entry name" value="C-N_Hydrolase"/>
</dbReference>
<comment type="caution">
    <text evidence="11">The sequence shown here is derived from an EMBL/GenBank/DDBJ whole genome shotgun (WGS) entry which is preliminary data.</text>
</comment>
<dbReference type="Proteomes" id="UP000292136">
    <property type="component" value="Unassembled WGS sequence"/>
</dbReference>